<evidence type="ECO:0000256" key="8">
    <source>
        <dbReference type="ARBA" id="ARBA00022729"/>
    </source>
</evidence>
<evidence type="ECO:0000256" key="5">
    <source>
        <dbReference type="ARBA" id="ARBA00022448"/>
    </source>
</evidence>
<gene>
    <name evidence="14" type="ORF">HNQ58_000927</name>
</gene>
<keyword evidence="7" id="KW-0479">Metal-binding</keyword>
<evidence type="ECO:0000256" key="9">
    <source>
        <dbReference type="ARBA" id="ARBA00022764"/>
    </source>
</evidence>
<evidence type="ECO:0000313" key="15">
    <source>
        <dbReference type="Proteomes" id="UP000519004"/>
    </source>
</evidence>
<sequence>MLLRPHCALPLAAAVLLAAAAFAQDPEADAPAPPERPYQSIDALRRGAPLDTEPPAAPMARVENIDLRRARGWPEQPPTIPHSIDGYQLDINSNRCMVCHSRAGAERFQAPMVSITHFMDRDGQVLAQISARRWFCTQCHVVQTDARLLIGNDFIDVDTVIATRRGD</sequence>
<comment type="caution">
    <text evidence="14">The sequence shown here is derived from an EMBL/GenBank/DDBJ whole genome shotgun (WGS) entry which is preliminary data.</text>
</comment>
<dbReference type="Pfam" id="PF03892">
    <property type="entry name" value="NapB"/>
    <property type="match status" value="1"/>
</dbReference>
<reference evidence="14 15" key="1">
    <citation type="submission" date="2020-08" db="EMBL/GenBank/DDBJ databases">
        <title>Genomic Encyclopedia of Type Strains, Phase IV (KMG-IV): sequencing the most valuable type-strain genomes for metagenomic binning, comparative biology and taxonomic classification.</title>
        <authorList>
            <person name="Goeker M."/>
        </authorList>
    </citation>
    <scope>NUCLEOTIDE SEQUENCE [LARGE SCALE GENOMIC DNA]</scope>
    <source>
        <strain evidence="14 15">DSM 25897</strain>
    </source>
</reference>
<dbReference type="SUPFAM" id="SSF48695">
    <property type="entry name" value="Multiheme cytochromes"/>
    <property type="match status" value="1"/>
</dbReference>
<evidence type="ECO:0000256" key="7">
    <source>
        <dbReference type="ARBA" id="ARBA00022723"/>
    </source>
</evidence>
<keyword evidence="15" id="KW-1185">Reference proteome</keyword>
<dbReference type="AlphaFoldDB" id="A0A7W8DDC6"/>
<organism evidence="14 15">
    <name type="scientific">Rehaibacterium terrae</name>
    <dbReference type="NCBI Taxonomy" id="1341696"/>
    <lineage>
        <taxon>Bacteria</taxon>
        <taxon>Pseudomonadati</taxon>
        <taxon>Pseudomonadota</taxon>
        <taxon>Gammaproteobacteria</taxon>
        <taxon>Lysobacterales</taxon>
        <taxon>Lysobacteraceae</taxon>
        <taxon>Rehaibacterium</taxon>
    </lineage>
</organism>
<proteinExistence type="inferred from homology"/>
<accession>A0A7W8DDC6</accession>
<evidence type="ECO:0000313" key="14">
    <source>
        <dbReference type="EMBL" id="MBB5015046.1"/>
    </source>
</evidence>
<evidence type="ECO:0000256" key="12">
    <source>
        <dbReference type="ARBA" id="ARBA00031832"/>
    </source>
</evidence>
<name>A0A7W8DDC6_9GAMM</name>
<evidence type="ECO:0000256" key="11">
    <source>
        <dbReference type="ARBA" id="ARBA00023004"/>
    </source>
</evidence>
<keyword evidence="10" id="KW-0249">Electron transport</keyword>
<keyword evidence="8 13" id="KW-0732">Signal</keyword>
<dbReference type="InterPro" id="IPR005591">
    <property type="entry name" value="NapB"/>
</dbReference>
<dbReference type="Gene3D" id="1.10.1130.10">
    <property type="entry name" value="Flavocytochrome C3, Chain A"/>
    <property type="match status" value="1"/>
</dbReference>
<protein>
    <recommendedName>
        <fullName evidence="4">Periplasmic nitrate reductase, electron transfer subunit</fullName>
    </recommendedName>
    <alternativeName>
        <fullName evidence="12">Diheme cytochrome c NapB</fullName>
    </alternativeName>
</protein>
<keyword evidence="5" id="KW-0813">Transport</keyword>
<feature type="signal peptide" evidence="13">
    <location>
        <begin position="1"/>
        <end position="23"/>
    </location>
</feature>
<comment type="function">
    <text evidence="1">Electron transfer subunit of the periplasmic nitrate reductase complex NapAB. Receives electrons from the membrane-anchored tetraheme c-type NapC protein and transfers these to NapA subunit, thus allowing electron flow between membrane and periplasm. Essential for periplasmic nitrate reduction with nitrate as the terminal electron acceptor.</text>
</comment>
<comment type="similarity">
    <text evidence="3">Belongs to the NapB family.</text>
</comment>
<evidence type="ECO:0000256" key="10">
    <source>
        <dbReference type="ARBA" id="ARBA00022982"/>
    </source>
</evidence>
<evidence type="ECO:0000256" key="3">
    <source>
        <dbReference type="ARBA" id="ARBA00007368"/>
    </source>
</evidence>
<keyword evidence="6" id="KW-0349">Heme</keyword>
<dbReference type="PANTHER" id="PTHR38604">
    <property type="entry name" value="PERIPLASMIC NITRATE REDUCTASE, ELECTRON TRANSFER SUBUNIT"/>
    <property type="match status" value="1"/>
</dbReference>
<evidence type="ECO:0000256" key="13">
    <source>
        <dbReference type="SAM" id="SignalP"/>
    </source>
</evidence>
<keyword evidence="9" id="KW-0574">Periplasm</keyword>
<dbReference type="FunFam" id="1.10.1130.10:FF:000001">
    <property type="entry name" value="Periplasmic nitrate reductase, electron transfer subunit"/>
    <property type="match status" value="1"/>
</dbReference>
<dbReference type="GO" id="GO:0046872">
    <property type="term" value="F:metal ion binding"/>
    <property type="evidence" value="ECO:0007669"/>
    <property type="project" value="UniProtKB-KW"/>
</dbReference>
<evidence type="ECO:0000256" key="6">
    <source>
        <dbReference type="ARBA" id="ARBA00022617"/>
    </source>
</evidence>
<evidence type="ECO:0000256" key="4">
    <source>
        <dbReference type="ARBA" id="ARBA00013773"/>
    </source>
</evidence>
<keyword evidence="11" id="KW-0408">Iron</keyword>
<dbReference type="InterPro" id="IPR036280">
    <property type="entry name" value="Multihaem_cyt_sf"/>
</dbReference>
<comment type="subcellular location">
    <subcellularLocation>
        <location evidence="2">Periplasm</location>
    </subcellularLocation>
</comment>
<dbReference type="RefSeq" id="WP_183947623.1">
    <property type="nucleotide sequence ID" value="NZ_JACHHX010000005.1"/>
</dbReference>
<dbReference type="GO" id="GO:0042597">
    <property type="term" value="C:periplasmic space"/>
    <property type="evidence" value="ECO:0007669"/>
    <property type="project" value="UniProtKB-SubCell"/>
</dbReference>
<feature type="chain" id="PRO_5031372189" description="Periplasmic nitrate reductase, electron transfer subunit" evidence="13">
    <location>
        <begin position="24"/>
        <end position="167"/>
    </location>
</feature>
<evidence type="ECO:0000256" key="1">
    <source>
        <dbReference type="ARBA" id="ARBA00002599"/>
    </source>
</evidence>
<evidence type="ECO:0000256" key="2">
    <source>
        <dbReference type="ARBA" id="ARBA00004418"/>
    </source>
</evidence>
<dbReference type="EMBL" id="JACHHX010000005">
    <property type="protein sequence ID" value="MBB5015046.1"/>
    <property type="molecule type" value="Genomic_DNA"/>
</dbReference>
<dbReference type="PANTHER" id="PTHR38604:SF1">
    <property type="entry name" value="PERIPLASMIC NITRATE REDUCTASE, ELECTRON TRANSFER SUBUNIT"/>
    <property type="match status" value="1"/>
</dbReference>
<dbReference type="Proteomes" id="UP000519004">
    <property type="component" value="Unassembled WGS sequence"/>
</dbReference>
<dbReference type="GO" id="GO:0009061">
    <property type="term" value="P:anaerobic respiration"/>
    <property type="evidence" value="ECO:0007669"/>
    <property type="project" value="InterPro"/>
</dbReference>